<gene>
    <name evidence="2" type="ORF">QVD17_30940</name>
</gene>
<organism evidence="2 3">
    <name type="scientific">Tagetes erecta</name>
    <name type="common">African marigold</name>
    <dbReference type="NCBI Taxonomy" id="13708"/>
    <lineage>
        <taxon>Eukaryota</taxon>
        <taxon>Viridiplantae</taxon>
        <taxon>Streptophyta</taxon>
        <taxon>Embryophyta</taxon>
        <taxon>Tracheophyta</taxon>
        <taxon>Spermatophyta</taxon>
        <taxon>Magnoliopsida</taxon>
        <taxon>eudicotyledons</taxon>
        <taxon>Gunneridae</taxon>
        <taxon>Pentapetalae</taxon>
        <taxon>asterids</taxon>
        <taxon>campanulids</taxon>
        <taxon>Asterales</taxon>
        <taxon>Asteraceae</taxon>
        <taxon>Asteroideae</taxon>
        <taxon>Heliantheae alliance</taxon>
        <taxon>Tageteae</taxon>
        <taxon>Tagetes</taxon>
    </lineage>
</organism>
<protein>
    <submittedName>
        <fullName evidence="2">Uncharacterized protein</fullName>
    </submittedName>
</protein>
<evidence type="ECO:0000313" key="3">
    <source>
        <dbReference type="Proteomes" id="UP001229421"/>
    </source>
</evidence>
<evidence type="ECO:0000256" key="1">
    <source>
        <dbReference type="SAM" id="MobiDB-lite"/>
    </source>
</evidence>
<dbReference type="Proteomes" id="UP001229421">
    <property type="component" value="Unassembled WGS sequence"/>
</dbReference>
<dbReference type="PANTHER" id="PTHR34061:SF11">
    <property type="entry name" value="PROTEIN, PUTATIVE-RELATED"/>
    <property type="match status" value="1"/>
</dbReference>
<dbReference type="EMBL" id="JAUHHV010000008">
    <property type="protein sequence ID" value="KAK1415168.1"/>
    <property type="molecule type" value="Genomic_DNA"/>
</dbReference>
<dbReference type="PANTHER" id="PTHR34061">
    <property type="entry name" value="PROTEIN, PUTATIVE-RELATED"/>
    <property type="match status" value="1"/>
</dbReference>
<proteinExistence type="predicted"/>
<name>A0AAD8K3G8_TARER</name>
<comment type="caution">
    <text evidence="2">The sequence shown here is derived from an EMBL/GenBank/DDBJ whole genome shotgun (WGS) entry which is preliminary data.</text>
</comment>
<feature type="region of interest" description="Disordered" evidence="1">
    <location>
        <begin position="41"/>
        <end position="83"/>
    </location>
</feature>
<feature type="compositionally biased region" description="Polar residues" evidence="1">
    <location>
        <begin position="65"/>
        <end position="77"/>
    </location>
</feature>
<accession>A0AAD8K3G8</accession>
<sequence length="83" mass="9118">MEQNSSILSYEKLEGLAYWVGNNVASAFFASLDRFSCVNVNTSDSDEENENEEEAKDHPLILPNQPASDSSQHTVTSVEALPV</sequence>
<reference evidence="2" key="1">
    <citation type="journal article" date="2023" name="bioRxiv">
        <title>Improved chromosome-level genome assembly for marigold (Tagetes erecta).</title>
        <authorList>
            <person name="Jiang F."/>
            <person name="Yuan L."/>
            <person name="Wang S."/>
            <person name="Wang H."/>
            <person name="Xu D."/>
            <person name="Wang A."/>
            <person name="Fan W."/>
        </authorList>
    </citation>
    <scope>NUCLEOTIDE SEQUENCE</scope>
    <source>
        <strain evidence="2">WSJ</strain>
        <tissue evidence="2">Leaf</tissue>
    </source>
</reference>
<dbReference type="AlphaFoldDB" id="A0AAD8K3G8"/>
<feature type="compositionally biased region" description="Acidic residues" evidence="1">
    <location>
        <begin position="44"/>
        <end position="54"/>
    </location>
</feature>
<evidence type="ECO:0000313" key="2">
    <source>
        <dbReference type="EMBL" id="KAK1415168.1"/>
    </source>
</evidence>
<keyword evidence="3" id="KW-1185">Reference proteome</keyword>